<dbReference type="AlphaFoldDB" id="A0A165L1C9"/>
<protein>
    <submittedName>
        <fullName evidence="6">Copper radical oxidase</fullName>
    </submittedName>
</protein>
<sequence length="636" mass="67250">MYAPIAVLAATLVGSAHAETPGQPLVSNAPLGQFQIVGDSMASAQQMFLGTLDKVYIVDKTERNPTQINGHPAWAAEYSISKNDGRAMDIVTNSFCAGGSVLGNGTWLNVGGNQGVTYGGLTAVNQDGGAPYDDPDGGKSVRLLNPCDDDSCTWVMDTPLTTRRWYPSLETLEDGSIIIIGGCEWGGFVNDQYQTNPTYEFFPPNPAVGLTNSPLLENTLPANLYPLTWLLPSGNLLMQSNWDTSLLDYKTRTETQISQMTHAVRVYPASAGTAMLPLTPANNYTATILFCGGSNIQPDGWDTNWDIAQYPASDSCVTITPDVSTNYVDDDPLPEVRSMGNLIYLPNGKLLCLNGAGTGVAGYGNNTWAIGQSYADNPVLDPIIYDPSAPAGQKWSRQGLSASTIPRMYHSSATLLPDGSVLVSGSNPNADYNVGADVKFPTEYRVEKFYPLYYNEARPEPKGLPNQLSYGGPYFNVSLTNQDLGGNVNAVANTSVVVIRTGFSTHTMNMGMRYVQLDASYTGNSDGSATLHVSQLPPNPAVLAPGPALLFVVVNGVPSVGVQVMVGTGQIETQPTKANVALPASNIAKQNSTSSSSSSGHDGSGKSSAAVQTLPFSGSQVNTIALVAALLIALVC</sequence>
<evidence type="ECO:0000313" key="7">
    <source>
        <dbReference type="Proteomes" id="UP000076727"/>
    </source>
</evidence>
<feature type="region of interest" description="Disordered" evidence="2">
    <location>
        <begin position="589"/>
        <end position="609"/>
    </location>
</feature>
<dbReference type="Pfam" id="PF07250">
    <property type="entry name" value="Glyoxal_oxid_N"/>
    <property type="match status" value="1"/>
</dbReference>
<keyword evidence="7" id="KW-1185">Reference proteome</keyword>
<dbReference type="SUPFAM" id="SSF81296">
    <property type="entry name" value="E set domains"/>
    <property type="match status" value="1"/>
</dbReference>
<evidence type="ECO:0000256" key="1">
    <source>
        <dbReference type="ARBA" id="ARBA00022729"/>
    </source>
</evidence>
<evidence type="ECO:0000259" key="4">
    <source>
        <dbReference type="Pfam" id="PF07250"/>
    </source>
</evidence>
<evidence type="ECO:0000256" key="2">
    <source>
        <dbReference type="SAM" id="MobiDB-lite"/>
    </source>
</evidence>
<dbReference type="EMBL" id="KV429152">
    <property type="protein sequence ID" value="KZT63868.1"/>
    <property type="molecule type" value="Genomic_DNA"/>
</dbReference>
<dbReference type="SUPFAM" id="SSF50965">
    <property type="entry name" value="Galactose oxidase, central domain"/>
    <property type="match status" value="1"/>
</dbReference>
<dbReference type="OrthoDB" id="2019572at2759"/>
<feature type="compositionally biased region" description="Low complexity" evidence="2">
    <location>
        <begin position="592"/>
        <end position="608"/>
    </location>
</feature>
<dbReference type="InterPro" id="IPR011043">
    <property type="entry name" value="Gal_Oxase/kelch_b-propeller"/>
</dbReference>
<name>A0A165L1C9_9APHY</name>
<dbReference type="InterPro" id="IPR013783">
    <property type="entry name" value="Ig-like_fold"/>
</dbReference>
<dbReference type="InterPro" id="IPR009880">
    <property type="entry name" value="Glyoxal_oxidase_N"/>
</dbReference>
<reference evidence="6 7" key="1">
    <citation type="journal article" date="2016" name="Mol. Biol. Evol.">
        <title>Comparative Genomics of Early-Diverging Mushroom-Forming Fungi Provides Insights into the Origins of Lignocellulose Decay Capabilities.</title>
        <authorList>
            <person name="Nagy L.G."/>
            <person name="Riley R."/>
            <person name="Tritt A."/>
            <person name="Adam C."/>
            <person name="Daum C."/>
            <person name="Floudas D."/>
            <person name="Sun H."/>
            <person name="Yadav J.S."/>
            <person name="Pangilinan J."/>
            <person name="Larsson K.H."/>
            <person name="Matsuura K."/>
            <person name="Barry K."/>
            <person name="Labutti K."/>
            <person name="Kuo R."/>
            <person name="Ohm R.A."/>
            <person name="Bhattacharya S.S."/>
            <person name="Shirouzu T."/>
            <person name="Yoshinaga Y."/>
            <person name="Martin F.M."/>
            <person name="Grigoriev I.V."/>
            <person name="Hibbett D.S."/>
        </authorList>
    </citation>
    <scope>NUCLEOTIDE SEQUENCE [LARGE SCALE GENOMIC DNA]</scope>
    <source>
        <strain evidence="6 7">L-15889</strain>
    </source>
</reference>
<dbReference type="InterPro" id="IPR015202">
    <property type="entry name" value="GO-like_E_set"/>
</dbReference>
<evidence type="ECO:0000256" key="3">
    <source>
        <dbReference type="SAM" id="SignalP"/>
    </source>
</evidence>
<dbReference type="Gene3D" id="2.130.10.80">
    <property type="entry name" value="Galactose oxidase/kelch, beta-propeller"/>
    <property type="match status" value="1"/>
</dbReference>
<feature type="chain" id="PRO_5007861307" evidence="3">
    <location>
        <begin position="19"/>
        <end position="636"/>
    </location>
</feature>
<evidence type="ECO:0000259" key="5">
    <source>
        <dbReference type="Pfam" id="PF09118"/>
    </source>
</evidence>
<feature type="signal peptide" evidence="3">
    <location>
        <begin position="1"/>
        <end position="18"/>
    </location>
</feature>
<dbReference type="Gene3D" id="2.60.40.10">
    <property type="entry name" value="Immunoglobulins"/>
    <property type="match status" value="1"/>
</dbReference>
<proteinExistence type="predicted"/>
<dbReference type="CDD" id="cd02851">
    <property type="entry name" value="E_set_GO_C"/>
    <property type="match status" value="1"/>
</dbReference>
<feature type="domain" description="Glyoxal oxidase N-terminal" evidence="4">
    <location>
        <begin position="73"/>
        <end position="453"/>
    </location>
</feature>
<dbReference type="Proteomes" id="UP000076727">
    <property type="component" value="Unassembled WGS sequence"/>
</dbReference>
<dbReference type="STRING" id="1314783.A0A165L1C9"/>
<feature type="domain" description="Galactose oxidase-like Early set" evidence="5">
    <location>
        <begin position="458"/>
        <end position="566"/>
    </location>
</feature>
<dbReference type="PANTHER" id="PTHR32208">
    <property type="entry name" value="SECRETED PROTEIN-RELATED"/>
    <property type="match status" value="1"/>
</dbReference>
<dbReference type="PANTHER" id="PTHR32208:SF21">
    <property type="entry name" value="LOW QUALITY PROTEIN: ALDEHYDE OXIDASE GLOX-LIKE"/>
    <property type="match status" value="1"/>
</dbReference>
<dbReference type="InterPro" id="IPR014756">
    <property type="entry name" value="Ig_E-set"/>
</dbReference>
<dbReference type="Pfam" id="PF09118">
    <property type="entry name" value="GO-like_E_set"/>
    <property type="match status" value="1"/>
</dbReference>
<accession>A0A165L1C9</accession>
<gene>
    <name evidence="6" type="ORF">DAEQUDRAFT_770198</name>
</gene>
<organism evidence="6 7">
    <name type="scientific">Daedalea quercina L-15889</name>
    <dbReference type="NCBI Taxonomy" id="1314783"/>
    <lineage>
        <taxon>Eukaryota</taxon>
        <taxon>Fungi</taxon>
        <taxon>Dikarya</taxon>
        <taxon>Basidiomycota</taxon>
        <taxon>Agaricomycotina</taxon>
        <taxon>Agaricomycetes</taxon>
        <taxon>Polyporales</taxon>
        <taxon>Fomitopsis</taxon>
    </lineage>
</organism>
<dbReference type="InterPro" id="IPR037293">
    <property type="entry name" value="Gal_Oxidase_central_sf"/>
</dbReference>
<evidence type="ECO:0000313" key="6">
    <source>
        <dbReference type="EMBL" id="KZT63868.1"/>
    </source>
</evidence>
<keyword evidence="1 3" id="KW-0732">Signal</keyword>